<dbReference type="AlphaFoldDB" id="A0A9N9AMR2"/>
<protein>
    <submittedName>
        <fullName evidence="7">1340_t:CDS:1</fullName>
    </submittedName>
</protein>
<evidence type="ECO:0000259" key="6">
    <source>
        <dbReference type="PROSITE" id="PS50865"/>
    </source>
</evidence>
<dbReference type="InterPro" id="IPR002893">
    <property type="entry name" value="Znf_MYND"/>
</dbReference>
<dbReference type="Gene3D" id="1.25.40.10">
    <property type="entry name" value="Tetratricopeptide repeat domain"/>
    <property type="match status" value="1"/>
</dbReference>
<feature type="compositionally biased region" description="Basic and acidic residues" evidence="5">
    <location>
        <begin position="105"/>
        <end position="114"/>
    </location>
</feature>
<evidence type="ECO:0000256" key="4">
    <source>
        <dbReference type="PROSITE-ProRule" id="PRU00134"/>
    </source>
</evidence>
<keyword evidence="2 4" id="KW-0863">Zinc-finger</keyword>
<feature type="compositionally biased region" description="Basic and acidic residues" evidence="5">
    <location>
        <begin position="21"/>
        <end position="89"/>
    </location>
</feature>
<dbReference type="InterPro" id="IPR011990">
    <property type="entry name" value="TPR-like_helical_dom_sf"/>
</dbReference>
<dbReference type="SMART" id="SM00028">
    <property type="entry name" value="TPR"/>
    <property type="match status" value="2"/>
</dbReference>
<accession>A0A9N9AMR2</accession>
<comment type="caution">
    <text evidence="7">The sequence shown here is derived from an EMBL/GenBank/DDBJ whole genome shotgun (WGS) entry which is preliminary data.</text>
</comment>
<dbReference type="PROSITE" id="PS50865">
    <property type="entry name" value="ZF_MYND_2"/>
    <property type="match status" value="1"/>
</dbReference>
<dbReference type="Proteomes" id="UP000789706">
    <property type="component" value="Unassembled WGS sequence"/>
</dbReference>
<evidence type="ECO:0000313" key="7">
    <source>
        <dbReference type="EMBL" id="CAG8535164.1"/>
    </source>
</evidence>
<dbReference type="SUPFAM" id="SSF48452">
    <property type="entry name" value="TPR-like"/>
    <property type="match status" value="1"/>
</dbReference>
<organism evidence="7 8">
    <name type="scientific">Diversispora eburnea</name>
    <dbReference type="NCBI Taxonomy" id="1213867"/>
    <lineage>
        <taxon>Eukaryota</taxon>
        <taxon>Fungi</taxon>
        <taxon>Fungi incertae sedis</taxon>
        <taxon>Mucoromycota</taxon>
        <taxon>Glomeromycotina</taxon>
        <taxon>Glomeromycetes</taxon>
        <taxon>Diversisporales</taxon>
        <taxon>Diversisporaceae</taxon>
        <taxon>Diversispora</taxon>
    </lineage>
</organism>
<name>A0A9N9AMR2_9GLOM</name>
<dbReference type="GO" id="GO:0008270">
    <property type="term" value="F:zinc ion binding"/>
    <property type="evidence" value="ECO:0007669"/>
    <property type="project" value="UniProtKB-KW"/>
</dbReference>
<dbReference type="OrthoDB" id="3257538at2759"/>
<keyword evidence="8" id="KW-1185">Reference proteome</keyword>
<keyword evidence="1" id="KW-0479">Metal-binding</keyword>
<keyword evidence="3" id="KW-0862">Zinc</keyword>
<dbReference type="Pfam" id="PF01753">
    <property type="entry name" value="zf-MYND"/>
    <property type="match status" value="1"/>
</dbReference>
<evidence type="ECO:0000256" key="5">
    <source>
        <dbReference type="SAM" id="MobiDB-lite"/>
    </source>
</evidence>
<feature type="region of interest" description="Disordered" evidence="5">
    <location>
        <begin position="1"/>
        <end position="114"/>
    </location>
</feature>
<feature type="compositionally biased region" description="Polar residues" evidence="5">
    <location>
        <begin position="9"/>
        <end position="18"/>
    </location>
</feature>
<dbReference type="SUPFAM" id="SSF144232">
    <property type="entry name" value="HIT/MYND zinc finger-like"/>
    <property type="match status" value="1"/>
</dbReference>
<gene>
    <name evidence="7" type="ORF">DEBURN_LOCUS6335</name>
</gene>
<evidence type="ECO:0000313" key="8">
    <source>
        <dbReference type="Proteomes" id="UP000789706"/>
    </source>
</evidence>
<evidence type="ECO:0000256" key="3">
    <source>
        <dbReference type="ARBA" id="ARBA00022833"/>
    </source>
</evidence>
<evidence type="ECO:0000256" key="1">
    <source>
        <dbReference type="ARBA" id="ARBA00022723"/>
    </source>
</evidence>
<dbReference type="Gene3D" id="6.10.140.2220">
    <property type="match status" value="1"/>
</dbReference>
<evidence type="ECO:0000256" key="2">
    <source>
        <dbReference type="ARBA" id="ARBA00022771"/>
    </source>
</evidence>
<feature type="domain" description="MYND-type" evidence="6">
    <location>
        <begin position="464"/>
        <end position="515"/>
    </location>
</feature>
<sequence length="525" mass="60852">MTDVADAQPYTNQNFNTNEQDQVHEHEQVHDDHEHDHGHDHGHDHEHDHEHVHGHDHEHVHGHDHVHDHEHECEHDHEHDHSHHVHDQPAAHYGHSYDNYLYGHTHPDEENVDKSNRQEYDLLEKRGKRKETNDPEVAEYFRAKELFDKGFEIASKIPNDSEENTLIKYEQKILESTKYLVEAFLIDEKATDMSPRIMSLAQQYEKLLKLQYAGEDTEKKDADGKILEVDKEHTPTEVDSIEPEFTRESLILVIWLLFNGKQYQFCIQTLNLALNQLEQSLYPRLLHLRASCYHAIGEHKLCIKDLERLVSINPNFVDAYSIQGSIHMSQGDRLEAARNFKVYIEKANKDSTSYPHALYALSVLTSQNATSTTTTGNRKQVMQNLRNQQAFNYYQKAKEAEKRYVYLYGHPPEMTDVKHTANALFEAKGNKAAKVEKDNEKEAERLAPILQRFLTLTDGKEKRCNKCSSLTRKDVNGGLNNEKQTTLLVCAGCGRANYCSKECQKKDWKVHKQDCAPFKESNKSK</sequence>
<dbReference type="EMBL" id="CAJVPK010000640">
    <property type="protein sequence ID" value="CAG8535164.1"/>
    <property type="molecule type" value="Genomic_DNA"/>
</dbReference>
<reference evidence="7" key="1">
    <citation type="submission" date="2021-06" db="EMBL/GenBank/DDBJ databases">
        <authorList>
            <person name="Kallberg Y."/>
            <person name="Tangrot J."/>
            <person name="Rosling A."/>
        </authorList>
    </citation>
    <scope>NUCLEOTIDE SEQUENCE</scope>
    <source>
        <strain evidence="7">AZ414A</strain>
    </source>
</reference>
<dbReference type="InterPro" id="IPR019734">
    <property type="entry name" value="TPR_rpt"/>
</dbReference>
<proteinExistence type="predicted"/>